<dbReference type="InterPro" id="IPR011055">
    <property type="entry name" value="Dup_hybrid_motif"/>
</dbReference>
<accession>A0A075NW67</accession>
<dbReference type="RefSeq" id="WP_052364258.1">
    <property type="nucleotide sequence ID" value="NZ_CBCSKJ010000001.1"/>
</dbReference>
<keyword evidence="3" id="KW-0732">Signal</keyword>
<dbReference type="Pfam" id="PF01551">
    <property type="entry name" value="Peptidase_M23"/>
    <property type="match status" value="1"/>
</dbReference>
<comment type="similarity">
    <text evidence="1">Belongs to the E.coli NlpD/Haemophilus LppB family.</text>
</comment>
<dbReference type="KEGG" id="aal:EP13_02925"/>
<evidence type="ECO:0000256" key="1">
    <source>
        <dbReference type="ARBA" id="ARBA00038420"/>
    </source>
</evidence>
<proteinExistence type="inferred from homology"/>
<dbReference type="InterPro" id="IPR050570">
    <property type="entry name" value="Cell_wall_metabolism_enzyme"/>
</dbReference>
<dbReference type="GO" id="GO:0032153">
    <property type="term" value="C:cell division site"/>
    <property type="evidence" value="ECO:0007669"/>
    <property type="project" value="TreeGrafter"/>
</dbReference>
<reference evidence="5 6" key="1">
    <citation type="submission" date="2014-06" db="EMBL/GenBank/DDBJ databases">
        <title>Genomes of Alteromonas australica, a world apart.</title>
        <authorList>
            <person name="Gonzaga A."/>
            <person name="Lopez-Perez M."/>
            <person name="Rodriguez-Valera F."/>
        </authorList>
    </citation>
    <scope>NUCLEOTIDE SEQUENCE [LARGE SCALE GENOMIC DNA]</scope>
    <source>
        <strain evidence="5 6">H 17</strain>
    </source>
</reference>
<evidence type="ECO:0000256" key="3">
    <source>
        <dbReference type="SAM" id="SignalP"/>
    </source>
</evidence>
<gene>
    <name evidence="5" type="ORF">EP13_02925</name>
</gene>
<dbReference type="GeneID" id="78253893"/>
<dbReference type="AlphaFoldDB" id="A0A075NW67"/>
<dbReference type="Proteomes" id="UP000056090">
    <property type="component" value="Chromosome"/>
</dbReference>
<dbReference type="GO" id="GO:0009279">
    <property type="term" value="C:cell outer membrane"/>
    <property type="evidence" value="ECO:0007669"/>
    <property type="project" value="TreeGrafter"/>
</dbReference>
<organism evidence="5 6">
    <name type="scientific">Alteromonas australica</name>
    <dbReference type="NCBI Taxonomy" id="589873"/>
    <lineage>
        <taxon>Bacteria</taxon>
        <taxon>Pseudomonadati</taxon>
        <taxon>Pseudomonadota</taxon>
        <taxon>Gammaproteobacteria</taxon>
        <taxon>Alteromonadales</taxon>
        <taxon>Alteromonadaceae</taxon>
        <taxon>Alteromonas/Salinimonas group</taxon>
        <taxon>Alteromonas</taxon>
    </lineage>
</organism>
<dbReference type="InterPro" id="IPR016047">
    <property type="entry name" value="M23ase_b-sheet_dom"/>
</dbReference>
<evidence type="ECO:0000259" key="4">
    <source>
        <dbReference type="PROSITE" id="PS51782"/>
    </source>
</evidence>
<dbReference type="PANTHER" id="PTHR21666">
    <property type="entry name" value="PEPTIDASE-RELATED"/>
    <property type="match status" value="1"/>
</dbReference>
<dbReference type="EMBL" id="CP008849">
    <property type="protein sequence ID" value="AIF97726.1"/>
    <property type="molecule type" value="Genomic_DNA"/>
</dbReference>
<keyword evidence="6" id="KW-1185">Reference proteome</keyword>
<dbReference type="GO" id="GO:0004222">
    <property type="term" value="F:metalloendopeptidase activity"/>
    <property type="evidence" value="ECO:0007669"/>
    <property type="project" value="TreeGrafter"/>
</dbReference>
<dbReference type="PROSITE" id="PS51782">
    <property type="entry name" value="LYSM"/>
    <property type="match status" value="1"/>
</dbReference>
<dbReference type="Gene3D" id="2.70.70.10">
    <property type="entry name" value="Glucose Permease (Domain IIA)"/>
    <property type="match status" value="1"/>
</dbReference>
<evidence type="ECO:0000256" key="2">
    <source>
        <dbReference type="SAM" id="MobiDB-lite"/>
    </source>
</evidence>
<feature type="signal peptide" evidence="3">
    <location>
        <begin position="1"/>
        <end position="28"/>
    </location>
</feature>
<dbReference type="eggNOG" id="COG1388">
    <property type="taxonomic scope" value="Bacteria"/>
</dbReference>
<dbReference type="SMART" id="SM00257">
    <property type="entry name" value="LysM"/>
    <property type="match status" value="1"/>
</dbReference>
<evidence type="ECO:0000313" key="5">
    <source>
        <dbReference type="EMBL" id="AIF97726.1"/>
    </source>
</evidence>
<feature type="chain" id="PRO_5001708676" evidence="3">
    <location>
        <begin position="29"/>
        <end position="297"/>
    </location>
</feature>
<dbReference type="Gene3D" id="3.10.350.10">
    <property type="entry name" value="LysM domain"/>
    <property type="match status" value="1"/>
</dbReference>
<dbReference type="CDD" id="cd12797">
    <property type="entry name" value="M23_peptidase"/>
    <property type="match status" value="1"/>
</dbReference>
<protein>
    <submittedName>
        <fullName evidence="5">Peptidase</fullName>
    </submittedName>
</protein>
<dbReference type="Pfam" id="PF01476">
    <property type="entry name" value="LysM"/>
    <property type="match status" value="1"/>
</dbReference>
<feature type="region of interest" description="Disordered" evidence="2">
    <location>
        <begin position="90"/>
        <end position="147"/>
    </location>
</feature>
<dbReference type="InterPro" id="IPR036779">
    <property type="entry name" value="LysM_dom_sf"/>
</dbReference>
<feature type="domain" description="LysM" evidence="4">
    <location>
        <begin position="47"/>
        <end position="91"/>
    </location>
</feature>
<feature type="compositionally biased region" description="Low complexity" evidence="2">
    <location>
        <begin position="114"/>
        <end position="124"/>
    </location>
</feature>
<dbReference type="PANTHER" id="PTHR21666:SF263">
    <property type="entry name" value="MUREIN HYDROLASE ACTIVATOR NLPD"/>
    <property type="match status" value="1"/>
</dbReference>
<dbReference type="SUPFAM" id="SSF51261">
    <property type="entry name" value="Duplicated hybrid motif"/>
    <property type="match status" value="1"/>
</dbReference>
<dbReference type="PROSITE" id="PS51257">
    <property type="entry name" value="PROKAR_LIPOPROTEIN"/>
    <property type="match status" value="1"/>
</dbReference>
<name>A0A075NW67_9ALTE</name>
<evidence type="ECO:0000313" key="6">
    <source>
        <dbReference type="Proteomes" id="UP000056090"/>
    </source>
</evidence>
<dbReference type="CDD" id="cd00118">
    <property type="entry name" value="LysM"/>
    <property type="match status" value="1"/>
</dbReference>
<dbReference type="eggNOG" id="COG4942">
    <property type="taxonomic scope" value="Bacteria"/>
</dbReference>
<dbReference type="InterPro" id="IPR018392">
    <property type="entry name" value="LysM"/>
</dbReference>
<sequence length="297" mass="32530">MNRQGWFIFIAASVITLLQACSSRTAPAPVVLLNSQLEEESGGFTASTYEVKPGDTLFAIAWYTGNDYRDLADFNNLSAPFRIYPGQKLRVTAPASQQKKPTKSAKSTKKSDKQTTQSTPPTTKTIDKRLVDPPIPQGYGEGEKVVKRQSVTSVKKTAENVKKTAPTHFPDKVKKWVWPAKGNIVGTFSKSESGNKGIDIAGAKGSDILAAAAGKVVYSGNALRGYGNLVIIKHTDTFLSAYAYNDTILVKEREWVYAGQKIATMGNSGTNSVKLHFEVRYRGKSLDPMRYLPKTQK</sequence>